<evidence type="ECO:0000256" key="5">
    <source>
        <dbReference type="ARBA" id="ARBA00022989"/>
    </source>
</evidence>
<reference evidence="8 9" key="1">
    <citation type="submission" date="2023-07" db="EMBL/GenBank/DDBJ databases">
        <title>Genomic Encyclopedia of Type Strains, Phase IV (KMG-IV): sequencing the most valuable type-strain genomes for metagenomic binning, comparative biology and taxonomic classification.</title>
        <authorList>
            <person name="Goeker M."/>
        </authorList>
    </citation>
    <scope>NUCLEOTIDE SEQUENCE [LARGE SCALE GENOMIC DNA]</scope>
    <source>
        <strain evidence="8 9">DSM 3770</strain>
    </source>
</reference>
<feature type="transmembrane region" description="Helical" evidence="7">
    <location>
        <begin position="409"/>
        <end position="427"/>
    </location>
</feature>
<dbReference type="NCBIfam" id="NF037981">
    <property type="entry name" value="NCS2_1"/>
    <property type="match status" value="1"/>
</dbReference>
<feature type="transmembrane region" description="Helical" evidence="7">
    <location>
        <begin position="221"/>
        <end position="239"/>
    </location>
</feature>
<keyword evidence="6 7" id="KW-0472">Membrane</keyword>
<evidence type="ECO:0000313" key="8">
    <source>
        <dbReference type="EMBL" id="MDQ0503234.1"/>
    </source>
</evidence>
<proteinExistence type="inferred from homology"/>
<feature type="transmembrane region" description="Helical" evidence="7">
    <location>
        <begin position="149"/>
        <end position="170"/>
    </location>
</feature>
<evidence type="ECO:0000256" key="2">
    <source>
        <dbReference type="ARBA" id="ARBA00008821"/>
    </source>
</evidence>
<evidence type="ECO:0000256" key="3">
    <source>
        <dbReference type="ARBA" id="ARBA00022448"/>
    </source>
</evidence>
<dbReference type="PANTHER" id="PTHR42810:SF2">
    <property type="entry name" value="PURINE PERMEASE C1399.01C-RELATED"/>
    <property type="match status" value="1"/>
</dbReference>
<organism evidence="8 9">
    <name type="scientific">Xanthobacter agilis</name>
    <dbReference type="NCBI Taxonomy" id="47492"/>
    <lineage>
        <taxon>Bacteria</taxon>
        <taxon>Pseudomonadati</taxon>
        <taxon>Pseudomonadota</taxon>
        <taxon>Alphaproteobacteria</taxon>
        <taxon>Hyphomicrobiales</taxon>
        <taxon>Xanthobacteraceae</taxon>
        <taxon>Xanthobacter</taxon>
    </lineage>
</organism>
<dbReference type="InterPro" id="IPR036890">
    <property type="entry name" value="HATPase_C_sf"/>
</dbReference>
<feature type="transmembrane region" description="Helical" evidence="7">
    <location>
        <begin position="378"/>
        <end position="400"/>
    </location>
</feature>
<comment type="similarity">
    <text evidence="2">Belongs to the nucleobase:cation symporter-2 (NCS2) (TC 2.A.40) family.</text>
</comment>
<dbReference type="Pfam" id="PF00860">
    <property type="entry name" value="Xan_ur_permease"/>
    <property type="match status" value="1"/>
</dbReference>
<accession>A0ABU0L7W8</accession>
<feature type="transmembrane region" description="Helical" evidence="7">
    <location>
        <begin position="49"/>
        <end position="69"/>
    </location>
</feature>
<dbReference type="Gene3D" id="3.30.565.10">
    <property type="entry name" value="Histidine kinase-like ATPase, C-terminal domain"/>
    <property type="match status" value="1"/>
</dbReference>
<evidence type="ECO:0000256" key="1">
    <source>
        <dbReference type="ARBA" id="ARBA00004141"/>
    </source>
</evidence>
<feature type="transmembrane region" description="Helical" evidence="7">
    <location>
        <begin position="190"/>
        <end position="214"/>
    </location>
</feature>
<evidence type="ECO:0000313" key="9">
    <source>
        <dbReference type="Proteomes" id="UP001241747"/>
    </source>
</evidence>
<dbReference type="RefSeq" id="WP_237346128.1">
    <property type="nucleotide sequence ID" value="NZ_JABWGX010000015.1"/>
</dbReference>
<keyword evidence="4 7" id="KW-0812">Transmembrane</keyword>
<feature type="transmembrane region" description="Helical" evidence="7">
    <location>
        <begin position="119"/>
        <end position="142"/>
    </location>
</feature>
<evidence type="ECO:0000256" key="6">
    <source>
        <dbReference type="ARBA" id="ARBA00023136"/>
    </source>
</evidence>
<keyword evidence="9" id="KW-1185">Reference proteome</keyword>
<sequence length="596" mass="62382">MKHPLLVGLLDLLPPPPRFPRARRRPVDLDYGVNDKVPRRAWIALSAQHAFLALTFLVYPLVVAAAAGLSPVETQEMLTTSVLMMGITTMIQCARSRFGSGYLITCVPAPNAIPLASQALVAGGMALLSLSTLVVGLLQVVLARLMRPLRVLLPPEVCGVAMTMLGVSLADTGMKQALGVNAAGILTGGAFTINYGTFCVAMATLTVIVGITVFGSRGARIYAVLAGAVVGWVLARLTGVDAKDLGAILSQVSMVALPPPPDVTFALDWAMAPLVVLVVLTSLLDILSATIALEKLEDRDWLRADLAAAERAVVAIGVGNILGGFSQAVPCGVSRSSIGFAASTRATARVIGFLAGALIASAAFFPKLLVLVTQIPSAVTGGLLLYTAAYMIVNGMGLILSRNMSDRRTFTVGLSIIAGLAVGLLPLHDDVPAWAQPLFSTPLTFGAFMAVVLNALFRLGISKVAEVEIAPGASAYDTVRTFLERQGNIWGAGRDAIEAAIPAVAQAVESAVGPAAGGARGAVLLRARFDEAHLDVTLLYEGEVLQLPHQIPAADAVAESEREAGRLGVLLVSRLADKAVFDTERGHARIKLRFDQ</sequence>
<evidence type="ECO:0000256" key="7">
    <source>
        <dbReference type="SAM" id="Phobius"/>
    </source>
</evidence>
<keyword evidence="5 7" id="KW-1133">Transmembrane helix</keyword>
<feature type="transmembrane region" description="Helical" evidence="7">
    <location>
        <begin position="269"/>
        <end position="293"/>
    </location>
</feature>
<gene>
    <name evidence="8" type="ORF">QOZ94_000004</name>
</gene>
<name>A0ABU0L7W8_XANAG</name>
<feature type="transmembrane region" description="Helical" evidence="7">
    <location>
        <begin position="350"/>
        <end position="372"/>
    </location>
</feature>
<evidence type="ECO:0000256" key="4">
    <source>
        <dbReference type="ARBA" id="ARBA00022692"/>
    </source>
</evidence>
<dbReference type="PANTHER" id="PTHR42810">
    <property type="entry name" value="PURINE PERMEASE C1399.01C-RELATED"/>
    <property type="match status" value="1"/>
</dbReference>
<comment type="subcellular location">
    <subcellularLocation>
        <location evidence="1">Membrane</location>
        <topology evidence="1">Multi-pass membrane protein</topology>
    </subcellularLocation>
</comment>
<protein>
    <submittedName>
        <fullName evidence="8">Xanthine/uracil permease</fullName>
    </submittedName>
</protein>
<dbReference type="InterPro" id="IPR006043">
    <property type="entry name" value="NCS2"/>
</dbReference>
<keyword evidence="3" id="KW-0813">Transport</keyword>
<dbReference type="EMBL" id="JAUSVY010000001">
    <property type="protein sequence ID" value="MDQ0503234.1"/>
    <property type="molecule type" value="Genomic_DNA"/>
</dbReference>
<comment type="caution">
    <text evidence="8">The sequence shown here is derived from an EMBL/GenBank/DDBJ whole genome shotgun (WGS) entry which is preliminary data.</text>
</comment>
<feature type="transmembrane region" description="Helical" evidence="7">
    <location>
        <begin position="439"/>
        <end position="457"/>
    </location>
</feature>
<dbReference type="Proteomes" id="UP001241747">
    <property type="component" value="Unassembled WGS sequence"/>
</dbReference>